<sequence>MTARVFAPLPRILTRTFRETAAAVWHRHRDDGSTASDPLVVIFNASSDVADADGISMRFGVPIASCAMADALKLEPTRAGNPNEIFRIDGADELVIDGAAYDVESCRADGYGMLTIVLRG</sequence>
<protein>
    <submittedName>
        <fullName evidence="1">Uncharacterized protein</fullName>
    </submittedName>
</protein>
<organism evidence="1 2">
    <name type="scientific">Agrobacterium genomosp. 2 str. CFBP 5494</name>
    <dbReference type="NCBI Taxonomy" id="1183436"/>
    <lineage>
        <taxon>Bacteria</taxon>
        <taxon>Pseudomonadati</taxon>
        <taxon>Pseudomonadota</taxon>
        <taxon>Alphaproteobacteria</taxon>
        <taxon>Hyphomicrobiales</taxon>
        <taxon>Rhizobiaceae</taxon>
        <taxon>Rhizobium/Agrobacterium group</taxon>
        <taxon>Agrobacterium</taxon>
        <taxon>Agrobacterium tumefaciens complex</taxon>
    </lineage>
</organism>
<gene>
    <name evidence="1" type="ORF">AGR2A_Cc120062</name>
</gene>
<comment type="caution">
    <text evidence="1">The sequence shown here is derived from an EMBL/GenBank/DDBJ whole genome shotgun (WGS) entry which is preliminary data.</text>
</comment>
<proteinExistence type="predicted"/>
<evidence type="ECO:0000313" key="2">
    <source>
        <dbReference type="Proteomes" id="UP000191933"/>
    </source>
</evidence>
<name>A0A9W5AYK0_9HYPH</name>
<dbReference type="EMBL" id="FBVY01000004">
    <property type="protein sequence ID" value="CUW87475.1"/>
    <property type="molecule type" value="Genomic_DNA"/>
</dbReference>
<dbReference type="AlphaFoldDB" id="A0A9W5AYK0"/>
<dbReference type="RefSeq" id="WP_080822726.1">
    <property type="nucleotide sequence ID" value="NZ_LT009718.1"/>
</dbReference>
<dbReference type="Proteomes" id="UP000191933">
    <property type="component" value="Unassembled WGS sequence"/>
</dbReference>
<dbReference type="GO" id="GO:0019068">
    <property type="term" value="P:virion assembly"/>
    <property type="evidence" value="ECO:0007669"/>
    <property type="project" value="InterPro"/>
</dbReference>
<keyword evidence="2" id="KW-1185">Reference proteome</keyword>
<dbReference type="Pfam" id="PF05354">
    <property type="entry name" value="Phage_attach"/>
    <property type="match status" value="1"/>
</dbReference>
<reference evidence="1 2" key="1">
    <citation type="submission" date="2016-01" db="EMBL/GenBank/DDBJ databases">
        <authorList>
            <person name="Regsiter A."/>
            <person name="william w."/>
        </authorList>
    </citation>
    <scope>NUCLEOTIDE SEQUENCE [LARGE SCALE GENOMIC DNA]</scope>
    <source>
        <strain evidence="1 2">CFBP 5494</strain>
    </source>
</reference>
<evidence type="ECO:0000313" key="1">
    <source>
        <dbReference type="EMBL" id="CUW87475.1"/>
    </source>
</evidence>
<accession>A0A9W5AYK0</accession>
<dbReference type="InterPro" id="IPR008018">
    <property type="entry name" value="Phage_tail_attach_FII"/>
</dbReference>